<dbReference type="Pfam" id="PF01532">
    <property type="entry name" value="Glyco_hydro_47"/>
    <property type="match status" value="1"/>
</dbReference>
<keyword evidence="9" id="KW-1185">Reference proteome</keyword>
<keyword evidence="3" id="KW-0256">Endoplasmic reticulum</keyword>
<evidence type="ECO:0000256" key="4">
    <source>
        <dbReference type="ARBA" id="ARBA00023180"/>
    </source>
</evidence>
<dbReference type="GO" id="GO:0044322">
    <property type="term" value="C:endoplasmic reticulum quality control compartment"/>
    <property type="evidence" value="ECO:0007669"/>
    <property type="project" value="GOC"/>
</dbReference>
<keyword evidence="7" id="KW-0472">Membrane</keyword>
<evidence type="ECO:0000313" key="9">
    <source>
        <dbReference type="Proteomes" id="UP000271098"/>
    </source>
</evidence>
<evidence type="ECO:0000256" key="3">
    <source>
        <dbReference type="ARBA" id="ARBA00022824"/>
    </source>
</evidence>
<dbReference type="GO" id="GO:1904380">
    <property type="term" value="P:endoplasmic reticulum mannose trimming"/>
    <property type="evidence" value="ECO:0007669"/>
    <property type="project" value="InterPro"/>
</dbReference>
<proteinExistence type="inferred from homology"/>
<evidence type="ECO:0000256" key="1">
    <source>
        <dbReference type="ARBA" id="ARBA00004240"/>
    </source>
</evidence>
<dbReference type="AlphaFoldDB" id="A0A183E3I0"/>
<dbReference type="GO" id="GO:0005975">
    <property type="term" value="P:carbohydrate metabolic process"/>
    <property type="evidence" value="ECO:0007669"/>
    <property type="project" value="InterPro"/>
</dbReference>
<keyword evidence="6" id="KW-0378">Hydrolase</keyword>
<keyword evidence="5" id="KW-0479">Metal-binding</keyword>
<dbReference type="PANTHER" id="PTHR45679">
    <property type="entry name" value="ER DEGRADATION-ENHANCING ALPHA-MANNOSIDASE-LIKE PROTEIN 2"/>
    <property type="match status" value="1"/>
</dbReference>
<protein>
    <recommendedName>
        <fullName evidence="6">alpha-1,2-Mannosidase</fullName>
        <ecNumber evidence="6">3.2.1.-</ecNumber>
    </recommendedName>
</protein>
<comment type="cofactor">
    <cofactor evidence="5">
        <name>Ca(2+)</name>
        <dbReference type="ChEBI" id="CHEBI:29108"/>
    </cofactor>
</comment>
<sequence length="424" mass="48771">MRYVNKGPLFIDVHMHKPTVAARTYMDSLLAFWPGIQVLKGDLKAAIEFHETLYQVIKRHKFLPEAFTHDLQVHWAEHPIRPEFIESTYLLYRATKDEHYLRVAKDLMDSMNQFLRVECGFAAAKDIRSMSHEDRMDSFVLSETLKYLYMIFTEPSDLYIDPHNYVLTTEAHFIPLSIADADSDGKLPRRLIIDPDEVIDDEEAITNKKFRSACPVVSEKFDNLQAYAKDLRDGVQSVVDELTRSTHSSGSCPKIPTRLNAWTFSVTNREHIQQLKQMGIQMHFQSDGRMQLSHSPESGEASEFTTDAAAAAELSNACMLDSSTTTTAERMPSHVYVVHPSHAAVTQMLSMIMLVILLWLAVMSSAAFLVCIFAIGYRLMSRNVRAVWSGKYQPRATWFERIIRRIRRLTRRLIMKMMRRIMGL</sequence>
<dbReference type="InterPro" id="IPR044674">
    <property type="entry name" value="EDEM1/2/3"/>
</dbReference>
<dbReference type="WBParaSite" id="GPUH_0001554201-mRNA-1">
    <property type="protein sequence ID" value="GPUH_0001554201-mRNA-1"/>
    <property type="gene ID" value="GPUH_0001554201"/>
</dbReference>
<name>A0A183E3I0_9BILA</name>
<dbReference type="EC" id="3.2.1.-" evidence="6"/>
<reference evidence="10" key="1">
    <citation type="submission" date="2016-06" db="UniProtKB">
        <authorList>
            <consortium name="WormBaseParasite"/>
        </authorList>
    </citation>
    <scope>IDENTIFICATION</scope>
</reference>
<dbReference type="PRINTS" id="PR00747">
    <property type="entry name" value="GLYHDRLASE47"/>
</dbReference>
<dbReference type="OrthoDB" id="8118055at2759"/>
<evidence type="ECO:0000256" key="5">
    <source>
        <dbReference type="PIRSR" id="PIRSR601382-2"/>
    </source>
</evidence>
<keyword evidence="6" id="KW-0326">Glycosidase</keyword>
<feature type="transmembrane region" description="Helical" evidence="7">
    <location>
        <begin position="348"/>
        <end position="375"/>
    </location>
</feature>
<evidence type="ECO:0000313" key="8">
    <source>
        <dbReference type="EMBL" id="VDN26159.1"/>
    </source>
</evidence>
<keyword evidence="5" id="KW-0106">Calcium</keyword>
<dbReference type="SUPFAM" id="SSF48225">
    <property type="entry name" value="Seven-hairpin glycosidases"/>
    <property type="match status" value="1"/>
</dbReference>
<dbReference type="GO" id="GO:0005509">
    <property type="term" value="F:calcium ion binding"/>
    <property type="evidence" value="ECO:0007669"/>
    <property type="project" value="InterPro"/>
</dbReference>
<evidence type="ECO:0000256" key="2">
    <source>
        <dbReference type="ARBA" id="ARBA00007658"/>
    </source>
</evidence>
<dbReference type="InterPro" id="IPR012341">
    <property type="entry name" value="6hp_glycosidase-like_sf"/>
</dbReference>
<evidence type="ECO:0000313" key="10">
    <source>
        <dbReference type="WBParaSite" id="GPUH_0001554201-mRNA-1"/>
    </source>
</evidence>
<keyword evidence="7" id="KW-0812">Transmembrane</keyword>
<dbReference type="PANTHER" id="PTHR45679:SF2">
    <property type="entry name" value="ER DEGRADATION-ENHANCING ALPHA-MANNOSIDASE-LIKE PROTEIN 3"/>
    <property type="match status" value="1"/>
</dbReference>
<accession>A0A183E3I0</accession>
<dbReference type="GO" id="GO:0016020">
    <property type="term" value="C:membrane"/>
    <property type="evidence" value="ECO:0007669"/>
    <property type="project" value="InterPro"/>
</dbReference>
<evidence type="ECO:0000256" key="7">
    <source>
        <dbReference type="SAM" id="Phobius"/>
    </source>
</evidence>
<feature type="binding site" evidence="5">
    <location>
        <position position="169"/>
    </location>
    <ligand>
        <name>Ca(2+)</name>
        <dbReference type="ChEBI" id="CHEBI:29108"/>
    </ligand>
</feature>
<organism evidence="10">
    <name type="scientific">Gongylonema pulchrum</name>
    <dbReference type="NCBI Taxonomy" id="637853"/>
    <lineage>
        <taxon>Eukaryota</taxon>
        <taxon>Metazoa</taxon>
        <taxon>Ecdysozoa</taxon>
        <taxon>Nematoda</taxon>
        <taxon>Chromadorea</taxon>
        <taxon>Rhabditida</taxon>
        <taxon>Spirurina</taxon>
        <taxon>Spiruromorpha</taxon>
        <taxon>Spiruroidea</taxon>
        <taxon>Gongylonematidae</taxon>
        <taxon>Gongylonema</taxon>
    </lineage>
</organism>
<keyword evidence="4" id="KW-0325">Glycoprotein</keyword>
<dbReference type="InterPro" id="IPR001382">
    <property type="entry name" value="Glyco_hydro_47"/>
</dbReference>
<gene>
    <name evidence="8" type="ORF">GPUH_LOCUS15521</name>
</gene>
<dbReference type="Proteomes" id="UP000271098">
    <property type="component" value="Unassembled WGS sequence"/>
</dbReference>
<dbReference type="InterPro" id="IPR036026">
    <property type="entry name" value="Seven-hairpin_glycosidases"/>
</dbReference>
<comment type="similarity">
    <text evidence="2 6">Belongs to the glycosyl hydrolase 47 family.</text>
</comment>
<keyword evidence="7" id="KW-1133">Transmembrane helix</keyword>
<dbReference type="EMBL" id="UYRT01082557">
    <property type="protein sequence ID" value="VDN26159.1"/>
    <property type="molecule type" value="Genomic_DNA"/>
</dbReference>
<dbReference type="GO" id="GO:0004571">
    <property type="term" value="F:mannosyl-oligosaccharide 1,2-alpha-mannosidase activity"/>
    <property type="evidence" value="ECO:0007669"/>
    <property type="project" value="InterPro"/>
</dbReference>
<comment type="subcellular location">
    <subcellularLocation>
        <location evidence="1">Endoplasmic reticulum</location>
    </subcellularLocation>
</comment>
<evidence type="ECO:0000256" key="6">
    <source>
        <dbReference type="RuleBase" id="RU361193"/>
    </source>
</evidence>
<reference evidence="8 9" key="2">
    <citation type="submission" date="2018-11" db="EMBL/GenBank/DDBJ databases">
        <authorList>
            <consortium name="Pathogen Informatics"/>
        </authorList>
    </citation>
    <scope>NUCLEOTIDE SEQUENCE [LARGE SCALE GENOMIC DNA]</scope>
</reference>
<dbReference type="Gene3D" id="1.50.10.10">
    <property type="match status" value="1"/>
</dbReference>